<protein>
    <submittedName>
        <fullName evidence="3">Carbon-nitrogen hydrolase</fullName>
    </submittedName>
</protein>
<dbReference type="InterPro" id="IPR036526">
    <property type="entry name" value="C-N_Hydrolase_sf"/>
</dbReference>
<gene>
    <name evidence="3" type="ORF">AWR36_010610</name>
</gene>
<dbReference type="PANTHER" id="PTHR23088:SF27">
    <property type="entry name" value="DEAMINATED GLUTATHIONE AMIDASE"/>
    <property type="match status" value="1"/>
</dbReference>
<feature type="domain" description="CN hydrolase" evidence="2">
    <location>
        <begin position="1"/>
        <end position="257"/>
    </location>
</feature>
<dbReference type="InterPro" id="IPR003010">
    <property type="entry name" value="C-N_Hydrolase"/>
</dbReference>
<dbReference type="SUPFAM" id="SSF56317">
    <property type="entry name" value="Carbon-nitrogen hydrolase"/>
    <property type="match status" value="1"/>
</dbReference>
<keyword evidence="1 3" id="KW-0378">Hydrolase</keyword>
<organism evidence="3 4">
    <name type="scientific">Microbulbifer flavimaris</name>
    <dbReference type="NCBI Taxonomy" id="1781068"/>
    <lineage>
        <taxon>Bacteria</taxon>
        <taxon>Pseudomonadati</taxon>
        <taxon>Pseudomonadota</taxon>
        <taxon>Gammaproteobacteria</taxon>
        <taxon>Cellvibrionales</taxon>
        <taxon>Microbulbiferaceae</taxon>
        <taxon>Microbulbifer</taxon>
    </lineage>
</organism>
<evidence type="ECO:0000313" key="3">
    <source>
        <dbReference type="EMBL" id="PCO05350.1"/>
    </source>
</evidence>
<dbReference type="EMBL" id="LRFG02000003">
    <property type="protein sequence ID" value="PCO05350.1"/>
    <property type="molecule type" value="Genomic_DNA"/>
</dbReference>
<dbReference type="GO" id="GO:0016787">
    <property type="term" value="F:hydrolase activity"/>
    <property type="evidence" value="ECO:0007669"/>
    <property type="project" value="UniProtKB-KW"/>
</dbReference>
<dbReference type="PROSITE" id="PS50263">
    <property type="entry name" value="CN_HYDROLASE"/>
    <property type="match status" value="1"/>
</dbReference>
<sequence>MVSGESVSENLKRARTLLEEAVQRGAQLALLPENFAHMSDRGSFSVAEPFANDGRADADTQPIQYALQRWAKELGIWLVAGSVPLSQRPDGSATEGRRSRSACLVYDDGGRLCARYDKIHLFDVEVEDSAGSYRESASIEPGETTQVQVVDTPWGKIGLSICFDLRFPELFRELAMAGAEILVVPSAFTHTTGRAHWMTLLRARAIENGCFVIGANQGGQHSPKRRTWGHSAIIDPWGEVVAEANEGEAALTATLASKKLTAVRKRMPLLTMRRL</sequence>
<dbReference type="Pfam" id="PF00795">
    <property type="entry name" value="CN_hydrolase"/>
    <property type="match status" value="1"/>
</dbReference>
<evidence type="ECO:0000256" key="1">
    <source>
        <dbReference type="ARBA" id="ARBA00022801"/>
    </source>
</evidence>
<dbReference type="InterPro" id="IPR045254">
    <property type="entry name" value="Nit1/2_C-N_Hydrolase"/>
</dbReference>
<dbReference type="PANTHER" id="PTHR23088">
    <property type="entry name" value="NITRILASE-RELATED"/>
    <property type="match status" value="1"/>
</dbReference>
<evidence type="ECO:0000313" key="4">
    <source>
        <dbReference type="Proteomes" id="UP000218427"/>
    </source>
</evidence>
<dbReference type="Gene3D" id="3.60.110.10">
    <property type="entry name" value="Carbon-nitrogen hydrolase"/>
    <property type="match status" value="1"/>
</dbReference>
<name>A0ABX4I0A9_9GAMM</name>
<evidence type="ECO:0000259" key="2">
    <source>
        <dbReference type="PROSITE" id="PS50263"/>
    </source>
</evidence>
<keyword evidence="4" id="KW-1185">Reference proteome</keyword>
<accession>A0ABX4I0A9</accession>
<dbReference type="CDD" id="cd07572">
    <property type="entry name" value="nit"/>
    <property type="match status" value="1"/>
</dbReference>
<proteinExistence type="predicted"/>
<dbReference type="Proteomes" id="UP000218427">
    <property type="component" value="Unassembled WGS sequence"/>
</dbReference>
<reference evidence="3" key="1">
    <citation type="submission" date="2017-08" db="EMBL/GenBank/DDBJ databases">
        <title>Microbulbifer marisrubri sp. nov., a halophilic alphaproteobacterium isolated from marine sediment of the Yellow Sea, China.</title>
        <authorList>
            <person name="Zhang G."/>
            <person name="Xiong Q."/>
        </authorList>
    </citation>
    <scope>NUCLEOTIDE SEQUENCE [LARGE SCALE GENOMIC DNA]</scope>
    <source>
        <strain evidence="3">WRN-8</strain>
    </source>
</reference>
<comment type="caution">
    <text evidence="3">The sequence shown here is derived from an EMBL/GenBank/DDBJ whole genome shotgun (WGS) entry which is preliminary data.</text>
</comment>